<reference evidence="3" key="1">
    <citation type="submission" date="2020-08" db="EMBL/GenBank/DDBJ databases">
        <title>Plant Genome Project.</title>
        <authorList>
            <person name="Zhang R.-G."/>
        </authorList>
    </citation>
    <scope>NUCLEOTIDE SEQUENCE</scope>
    <source>
        <strain evidence="3">WSP0</strain>
        <tissue evidence="3">Leaf</tissue>
    </source>
</reference>
<comment type="caution">
    <text evidence="3">The sequence shown here is derived from an EMBL/GenBank/DDBJ whole genome shotgun (WGS) entry which is preliminary data.</text>
</comment>
<dbReference type="EMBL" id="JACTNZ010000005">
    <property type="protein sequence ID" value="KAG5547081.1"/>
    <property type="molecule type" value="Genomic_DNA"/>
</dbReference>
<keyword evidence="2" id="KW-0812">Transmembrane</keyword>
<name>A0AAV6K3Q2_9ERIC</name>
<sequence length="159" mass="17320">MVLHVPYKPYPTHSPGNFSSITGGNLGFSSVSPSSRSRSMESTGSNSRNLLKNQSPRLVDSGDSGGGKGLMNQTKTNPNGHVPCSSLFGLMLVLVALILLFNFATLISDPYSLAYLYADPTSDRWDVFRIGNWEMLLILPKHVALKGDNGLKPQRPLDR</sequence>
<feature type="region of interest" description="Disordered" evidence="1">
    <location>
        <begin position="29"/>
        <end position="76"/>
    </location>
</feature>
<feature type="transmembrane region" description="Helical" evidence="2">
    <location>
        <begin position="87"/>
        <end position="107"/>
    </location>
</feature>
<evidence type="ECO:0000313" key="4">
    <source>
        <dbReference type="Proteomes" id="UP000823749"/>
    </source>
</evidence>
<keyword evidence="2" id="KW-1133">Transmembrane helix</keyword>
<accession>A0AAV6K3Q2</accession>
<gene>
    <name evidence="3" type="ORF">RHGRI_012945</name>
</gene>
<organism evidence="3 4">
    <name type="scientific">Rhododendron griersonianum</name>
    <dbReference type="NCBI Taxonomy" id="479676"/>
    <lineage>
        <taxon>Eukaryota</taxon>
        <taxon>Viridiplantae</taxon>
        <taxon>Streptophyta</taxon>
        <taxon>Embryophyta</taxon>
        <taxon>Tracheophyta</taxon>
        <taxon>Spermatophyta</taxon>
        <taxon>Magnoliopsida</taxon>
        <taxon>eudicotyledons</taxon>
        <taxon>Gunneridae</taxon>
        <taxon>Pentapetalae</taxon>
        <taxon>asterids</taxon>
        <taxon>Ericales</taxon>
        <taxon>Ericaceae</taxon>
        <taxon>Ericoideae</taxon>
        <taxon>Rhodoreae</taxon>
        <taxon>Rhododendron</taxon>
    </lineage>
</organism>
<dbReference type="Proteomes" id="UP000823749">
    <property type="component" value="Chromosome 5"/>
</dbReference>
<proteinExistence type="predicted"/>
<evidence type="ECO:0000313" key="3">
    <source>
        <dbReference type="EMBL" id="KAG5547081.1"/>
    </source>
</evidence>
<evidence type="ECO:0000256" key="2">
    <source>
        <dbReference type="SAM" id="Phobius"/>
    </source>
</evidence>
<keyword evidence="2" id="KW-0472">Membrane</keyword>
<keyword evidence="4" id="KW-1185">Reference proteome</keyword>
<evidence type="ECO:0000256" key="1">
    <source>
        <dbReference type="SAM" id="MobiDB-lite"/>
    </source>
</evidence>
<feature type="compositionally biased region" description="Low complexity" evidence="1">
    <location>
        <begin position="29"/>
        <end position="48"/>
    </location>
</feature>
<dbReference type="AlphaFoldDB" id="A0AAV6K3Q2"/>
<protein>
    <submittedName>
        <fullName evidence="3">Uncharacterized protein</fullName>
    </submittedName>
</protein>